<dbReference type="Proteomes" id="UP000887013">
    <property type="component" value="Unassembled WGS sequence"/>
</dbReference>
<dbReference type="AlphaFoldDB" id="A0A8X6U2U6"/>
<accession>A0A8X6U2U6</accession>
<name>A0A8X6U2U6_NEPPI</name>
<protein>
    <submittedName>
        <fullName evidence="1">Uncharacterized protein</fullName>
    </submittedName>
</protein>
<dbReference type="EMBL" id="BMAW01117337">
    <property type="protein sequence ID" value="GFT74618.1"/>
    <property type="molecule type" value="Genomic_DNA"/>
</dbReference>
<gene>
    <name evidence="1" type="ORF">NPIL_4771</name>
</gene>
<reference evidence="1" key="1">
    <citation type="submission" date="2020-08" db="EMBL/GenBank/DDBJ databases">
        <title>Multicomponent nature underlies the extraordinary mechanical properties of spider dragline silk.</title>
        <authorList>
            <person name="Kono N."/>
            <person name="Nakamura H."/>
            <person name="Mori M."/>
            <person name="Yoshida Y."/>
            <person name="Ohtoshi R."/>
            <person name="Malay A.D."/>
            <person name="Moran D.A.P."/>
            <person name="Tomita M."/>
            <person name="Numata K."/>
            <person name="Arakawa K."/>
        </authorList>
    </citation>
    <scope>NUCLEOTIDE SEQUENCE</scope>
</reference>
<evidence type="ECO:0000313" key="2">
    <source>
        <dbReference type="Proteomes" id="UP000887013"/>
    </source>
</evidence>
<organism evidence="1 2">
    <name type="scientific">Nephila pilipes</name>
    <name type="common">Giant wood spider</name>
    <name type="synonym">Nephila maculata</name>
    <dbReference type="NCBI Taxonomy" id="299642"/>
    <lineage>
        <taxon>Eukaryota</taxon>
        <taxon>Metazoa</taxon>
        <taxon>Ecdysozoa</taxon>
        <taxon>Arthropoda</taxon>
        <taxon>Chelicerata</taxon>
        <taxon>Arachnida</taxon>
        <taxon>Araneae</taxon>
        <taxon>Araneomorphae</taxon>
        <taxon>Entelegynae</taxon>
        <taxon>Araneoidea</taxon>
        <taxon>Nephilidae</taxon>
        <taxon>Nephila</taxon>
    </lineage>
</organism>
<sequence length="112" mass="12398">MKNFDEVENLTAHGVIGPPITVPAPRNLKPPSTLCWSAVSFPRPPTILAFPPLADPPRISRRTLPLSLRASFFFVRIRSDSGRFRRSVGTLGTFGCTLSSEAPHYPPTKKRE</sequence>
<evidence type="ECO:0000313" key="1">
    <source>
        <dbReference type="EMBL" id="GFT74618.1"/>
    </source>
</evidence>
<proteinExistence type="predicted"/>
<comment type="caution">
    <text evidence="1">The sequence shown here is derived from an EMBL/GenBank/DDBJ whole genome shotgun (WGS) entry which is preliminary data.</text>
</comment>
<keyword evidence="2" id="KW-1185">Reference proteome</keyword>